<keyword evidence="4" id="KW-1003">Cell membrane</keyword>
<keyword evidence="6" id="KW-0808">Transferase</keyword>
<keyword evidence="2 4" id="KW-0677">Repeat</keyword>
<dbReference type="Gene3D" id="1.25.40.10">
    <property type="entry name" value="Tetratricopeptide repeat domain"/>
    <property type="match status" value="2"/>
</dbReference>
<feature type="topological domain" description="Cytoplasmic" evidence="4">
    <location>
        <begin position="23"/>
        <end position="394"/>
    </location>
</feature>
<evidence type="ECO:0000259" key="5">
    <source>
        <dbReference type="Pfam" id="PF18073"/>
    </source>
</evidence>
<dbReference type="GO" id="GO:0008653">
    <property type="term" value="P:lipopolysaccharide metabolic process"/>
    <property type="evidence" value="ECO:0007669"/>
    <property type="project" value="InterPro"/>
</dbReference>
<keyword evidence="4" id="KW-0472">Membrane</keyword>
<dbReference type="NCBIfam" id="NF008755">
    <property type="entry name" value="PRK11788.1-3"/>
    <property type="match status" value="1"/>
</dbReference>
<keyword evidence="4" id="KW-0812">Transmembrane</keyword>
<dbReference type="EMBL" id="CP000116">
    <property type="protein sequence ID" value="AAZ96912.1"/>
    <property type="molecule type" value="Genomic_DNA"/>
</dbReference>
<evidence type="ECO:0000313" key="6">
    <source>
        <dbReference type="EMBL" id="AAZ96912.1"/>
    </source>
</evidence>
<sequence length="394" mass="44789">MEFEFWWLLAFPLFFALGWIAARVDIRQVVTESRALPNSYFRGLNFLLNEQPDKAIEAFLEVVKLEPETIDLHFALGGLFRRRGEFDRAIRMHEHLLEREYPQGHKGLAEEQRLRAMSELGQDYLKAGLLDRAEQVFGKLLETSQHGQARTHLLEIYVQEKDWQKAIDAARLLERDTSKPLNADIAHFYCELALLESAKGNSDAAAAQLQQALAANRQSVRANLMTGDLHAAAGRHEAAIAAWRLVETQSAGHMALVVDRVLGSYRQLGRVGEGVQWLRAFYARQPSHDVFNALYLAVSETEGAAAARQLAREELRRNPSLRTLDRLLEAEIVTADPEQRELLQVEKSLVASYSQRMMRYQCGSCGFKAKQFFWRCPACGRWDSFDPERGEGES</sequence>
<keyword evidence="4" id="KW-0997">Cell inner membrane</keyword>
<organism evidence="6 7">
    <name type="scientific">Thiobacillus denitrificans (strain ATCC 25259 / T1)</name>
    <dbReference type="NCBI Taxonomy" id="292415"/>
    <lineage>
        <taxon>Bacteria</taxon>
        <taxon>Pseudomonadati</taxon>
        <taxon>Pseudomonadota</taxon>
        <taxon>Betaproteobacteria</taxon>
        <taxon>Nitrosomonadales</taxon>
        <taxon>Thiobacillaceae</taxon>
        <taxon>Thiobacillus</taxon>
    </lineage>
</organism>
<evidence type="ECO:0000256" key="1">
    <source>
        <dbReference type="ARBA" id="ARBA00022723"/>
    </source>
</evidence>
<dbReference type="KEGG" id="tbd:Tbd_0959"/>
<comment type="subcellular location">
    <subcellularLocation>
        <location evidence="4">Cell inner membrane</location>
        <topology evidence="4">Single-pass membrane protein</topology>
        <orientation evidence="4">Cytoplasmic side</orientation>
    </subcellularLocation>
</comment>
<dbReference type="Pfam" id="PF18073">
    <property type="entry name" value="Zn_ribbon_LapB"/>
    <property type="match status" value="1"/>
</dbReference>
<dbReference type="PANTHER" id="PTHR45586:SF1">
    <property type="entry name" value="LIPOPOLYSACCHARIDE ASSEMBLY PROTEIN B"/>
    <property type="match status" value="1"/>
</dbReference>
<comment type="similarity">
    <text evidence="4">Belongs to the LapB family.</text>
</comment>
<feature type="binding site" evidence="4">
    <location>
        <position position="376"/>
    </location>
    <ligand>
        <name>Fe cation</name>
        <dbReference type="ChEBI" id="CHEBI:24875"/>
    </ligand>
</feature>
<dbReference type="InterPro" id="IPR030865">
    <property type="entry name" value="LapB"/>
</dbReference>
<feature type="domain" description="LapB rubredoxin metal binding" evidence="5">
    <location>
        <begin position="360"/>
        <end position="387"/>
    </location>
</feature>
<dbReference type="HAMAP" id="MF_00994">
    <property type="entry name" value="LPS_assembly_LapB"/>
    <property type="match status" value="1"/>
</dbReference>
<dbReference type="InterPro" id="IPR011990">
    <property type="entry name" value="TPR-like_helical_dom_sf"/>
</dbReference>
<dbReference type="InterPro" id="IPR051012">
    <property type="entry name" value="CellSynth/LPSAsmb/PSIAsmb"/>
</dbReference>
<dbReference type="SMART" id="SM00028">
    <property type="entry name" value="TPR"/>
    <property type="match status" value="4"/>
</dbReference>
<protein>
    <recommendedName>
        <fullName evidence="4">Lipopolysaccharide assembly protein B</fullName>
    </recommendedName>
</protein>
<dbReference type="InterPro" id="IPR041166">
    <property type="entry name" value="Rubredoxin_2"/>
</dbReference>
<dbReference type="InterPro" id="IPR019734">
    <property type="entry name" value="TPR_rpt"/>
</dbReference>
<dbReference type="RefSeq" id="WP_011311471.1">
    <property type="nucleotide sequence ID" value="NC_007404.1"/>
</dbReference>
<dbReference type="Proteomes" id="UP000008291">
    <property type="component" value="Chromosome"/>
</dbReference>
<dbReference type="GO" id="GO:0046890">
    <property type="term" value="P:regulation of lipid biosynthetic process"/>
    <property type="evidence" value="ECO:0007669"/>
    <property type="project" value="UniProtKB-UniRule"/>
</dbReference>
<dbReference type="NCBIfam" id="NF008757">
    <property type="entry name" value="PRK11788.1-5"/>
    <property type="match status" value="1"/>
</dbReference>
<reference evidence="6 7" key="1">
    <citation type="journal article" date="2006" name="J. Bacteriol.">
        <title>The genome sequence of the obligately chemolithoautotrophic, facultatively anaerobic bacterium Thiobacillus denitrificans.</title>
        <authorList>
            <person name="Beller H.R."/>
            <person name="Chain P.S."/>
            <person name="Letain T.E."/>
            <person name="Chakicherla A."/>
            <person name="Larimer F.W."/>
            <person name="Richardson P.M."/>
            <person name="Coleman M.A."/>
            <person name="Wood A.P."/>
            <person name="Kelly D.P."/>
        </authorList>
    </citation>
    <scope>NUCLEOTIDE SEQUENCE [LARGE SCALE GENOMIC DNA]</scope>
    <source>
        <strain evidence="6 7">ATCC 25259</strain>
    </source>
</reference>
<dbReference type="HOGENOM" id="CLU_059365_1_0_4"/>
<keyword evidence="4" id="KW-1133">Transmembrane helix</keyword>
<dbReference type="PANTHER" id="PTHR45586">
    <property type="entry name" value="TPR REPEAT-CONTAINING PROTEIN PA4667"/>
    <property type="match status" value="1"/>
</dbReference>
<name>Q3SK78_THIDA</name>
<evidence type="ECO:0000256" key="3">
    <source>
        <dbReference type="ARBA" id="ARBA00022803"/>
    </source>
</evidence>
<evidence type="ECO:0000256" key="2">
    <source>
        <dbReference type="ARBA" id="ARBA00022737"/>
    </source>
</evidence>
<dbReference type="OrthoDB" id="507476at2"/>
<keyword evidence="7" id="KW-1185">Reference proteome</keyword>
<keyword evidence="1 4" id="KW-0479">Metal-binding</keyword>
<feature type="binding site" evidence="4">
    <location>
        <position position="362"/>
    </location>
    <ligand>
        <name>Fe cation</name>
        <dbReference type="ChEBI" id="CHEBI:24875"/>
    </ligand>
</feature>
<dbReference type="AlphaFoldDB" id="Q3SK78"/>
<evidence type="ECO:0000313" key="7">
    <source>
        <dbReference type="Proteomes" id="UP000008291"/>
    </source>
</evidence>
<dbReference type="GO" id="GO:0009898">
    <property type="term" value="C:cytoplasmic side of plasma membrane"/>
    <property type="evidence" value="ECO:0007669"/>
    <property type="project" value="UniProtKB-UniRule"/>
</dbReference>
<evidence type="ECO:0000256" key="4">
    <source>
        <dbReference type="HAMAP-Rule" id="MF_00994"/>
    </source>
</evidence>
<feature type="binding site" evidence="4">
    <location>
        <position position="379"/>
    </location>
    <ligand>
        <name>Fe cation</name>
        <dbReference type="ChEBI" id="CHEBI:24875"/>
    </ligand>
</feature>
<feature type="binding site" evidence="4">
    <location>
        <position position="365"/>
    </location>
    <ligand>
        <name>Fe cation</name>
        <dbReference type="ChEBI" id="CHEBI:24875"/>
    </ligand>
</feature>
<dbReference type="eggNOG" id="COG2956">
    <property type="taxonomic scope" value="Bacteria"/>
</dbReference>
<dbReference type="STRING" id="292415.Tbd_0959"/>
<gene>
    <name evidence="4" type="primary">lapB</name>
    <name evidence="6" type="ordered locus">Tbd_0959</name>
</gene>
<dbReference type="Pfam" id="PF13432">
    <property type="entry name" value="TPR_16"/>
    <property type="match status" value="2"/>
</dbReference>
<dbReference type="GO" id="GO:0005506">
    <property type="term" value="F:iron ion binding"/>
    <property type="evidence" value="ECO:0007669"/>
    <property type="project" value="UniProtKB-UniRule"/>
</dbReference>
<proteinExistence type="inferred from homology"/>
<dbReference type="Pfam" id="PF13176">
    <property type="entry name" value="TPR_7"/>
    <property type="match status" value="1"/>
</dbReference>
<keyword evidence="3 4" id="KW-0802">TPR repeat</keyword>
<dbReference type="SUPFAM" id="SSF48452">
    <property type="entry name" value="TPR-like"/>
    <property type="match status" value="1"/>
</dbReference>
<keyword evidence="4" id="KW-0408">Iron</keyword>
<dbReference type="GO" id="GO:0016740">
    <property type="term" value="F:transferase activity"/>
    <property type="evidence" value="ECO:0007669"/>
    <property type="project" value="UniProtKB-KW"/>
</dbReference>
<comment type="function">
    <text evidence="4">Modulates cellular lipopolysaccharide (LPS) levels by regulating LpxC, which is involved in lipid A biosynthesis. May act by modulating the proteolytic activity of FtsH towards LpxC. May also coordinate assembly of proteins involved in LPS synthesis at the plasma membrane.</text>
</comment>
<accession>Q3SK78</accession>